<evidence type="ECO:0000313" key="4">
    <source>
        <dbReference type="Proteomes" id="UP000577362"/>
    </source>
</evidence>
<dbReference type="InterPro" id="IPR015422">
    <property type="entry name" value="PyrdxlP-dep_Trfase_small"/>
</dbReference>
<reference evidence="3 4" key="1">
    <citation type="submission" date="2020-08" db="EMBL/GenBank/DDBJ databases">
        <title>Genomic Encyclopedia of Type Strains, Phase IV (KMG-IV): sequencing the most valuable type-strain genomes for metagenomic binning, comparative biology and taxonomic classification.</title>
        <authorList>
            <person name="Goeker M."/>
        </authorList>
    </citation>
    <scope>NUCLEOTIDE SEQUENCE [LARGE SCALE GENOMIC DNA]</scope>
    <source>
        <strain evidence="3 4">DSM 103737</strain>
    </source>
</reference>
<dbReference type="Proteomes" id="UP000577362">
    <property type="component" value="Unassembled WGS sequence"/>
</dbReference>
<dbReference type="SUPFAM" id="SSF53383">
    <property type="entry name" value="PLP-dependent transferases"/>
    <property type="match status" value="1"/>
</dbReference>
<dbReference type="Pfam" id="PF01041">
    <property type="entry name" value="DegT_DnrJ_EryC1"/>
    <property type="match status" value="1"/>
</dbReference>
<comment type="caution">
    <text evidence="3">The sequence shown here is derived from an EMBL/GenBank/DDBJ whole genome shotgun (WGS) entry which is preliminary data.</text>
</comment>
<dbReference type="GO" id="GO:0000271">
    <property type="term" value="P:polysaccharide biosynthetic process"/>
    <property type="evidence" value="ECO:0007669"/>
    <property type="project" value="TreeGrafter"/>
</dbReference>
<dbReference type="PANTHER" id="PTHR30244:SF34">
    <property type="entry name" value="DTDP-4-AMINO-4,6-DIDEOXYGALACTOSE TRANSAMINASE"/>
    <property type="match status" value="1"/>
</dbReference>
<dbReference type="GO" id="GO:0030170">
    <property type="term" value="F:pyridoxal phosphate binding"/>
    <property type="evidence" value="ECO:0007669"/>
    <property type="project" value="TreeGrafter"/>
</dbReference>
<name>A0A840BZG3_9HYPH</name>
<dbReference type="InterPro" id="IPR015421">
    <property type="entry name" value="PyrdxlP-dep_Trfase_major"/>
</dbReference>
<gene>
    <name evidence="3" type="ORF">GGR16_003611</name>
</gene>
<dbReference type="AlphaFoldDB" id="A0A840BZG3"/>
<dbReference type="InterPro" id="IPR000653">
    <property type="entry name" value="DegT/StrS_aminotransferase"/>
</dbReference>
<organism evidence="3 4">
    <name type="scientific">Chelatococcus caeni</name>
    <dbReference type="NCBI Taxonomy" id="1348468"/>
    <lineage>
        <taxon>Bacteria</taxon>
        <taxon>Pseudomonadati</taxon>
        <taxon>Pseudomonadota</taxon>
        <taxon>Alphaproteobacteria</taxon>
        <taxon>Hyphomicrobiales</taxon>
        <taxon>Chelatococcaceae</taxon>
        <taxon>Chelatococcus</taxon>
    </lineage>
</organism>
<evidence type="ECO:0000256" key="1">
    <source>
        <dbReference type="ARBA" id="ARBA00037999"/>
    </source>
</evidence>
<dbReference type="EMBL" id="JACIEN010000004">
    <property type="protein sequence ID" value="MBB4018564.1"/>
    <property type="molecule type" value="Genomic_DNA"/>
</dbReference>
<evidence type="ECO:0000256" key="2">
    <source>
        <dbReference type="RuleBase" id="RU004508"/>
    </source>
</evidence>
<dbReference type="InterPro" id="IPR015424">
    <property type="entry name" value="PyrdxlP-dep_Trfase"/>
</dbReference>
<evidence type="ECO:0000313" key="3">
    <source>
        <dbReference type="EMBL" id="MBB4018564.1"/>
    </source>
</evidence>
<comment type="similarity">
    <text evidence="1 2">Belongs to the DegT/DnrJ/EryC1 family.</text>
</comment>
<dbReference type="RefSeq" id="WP_019401841.1">
    <property type="nucleotide sequence ID" value="NZ_JACIEN010000004.1"/>
</dbReference>
<dbReference type="PIRSF" id="PIRSF000390">
    <property type="entry name" value="PLP_StrS"/>
    <property type="match status" value="1"/>
</dbReference>
<dbReference type="GO" id="GO:0008483">
    <property type="term" value="F:transaminase activity"/>
    <property type="evidence" value="ECO:0007669"/>
    <property type="project" value="TreeGrafter"/>
</dbReference>
<protein>
    <submittedName>
        <fullName evidence="3">CDP-6-deoxy-D-xylo-4-hexulose-3-dehydrase</fullName>
    </submittedName>
</protein>
<dbReference type="CDD" id="cd00616">
    <property type="entry name" value="AHBA_syn"/>
    <property type="match status" value="1"/>
</dbReference>
<keyword evidence="2" id="KW-0663">Pyridoxal phosphate</keyword>
<keyword evidence="4" id="KW-1185">Reference proteome</keyword>
<dbReference type="Gene3D" id="3.90.1150.10">
    <property type="entry name" value="Aspartate Aminotransferase, domain 1"/>
    <property type="match status" value="1"/>
</dbReference>
<accession>A0A840BZG3</accession>
<dbReference type="PANTHER" id="PTHR30244">
    <property type="entry name" value="TRANSAMINASE"/>
    <property type="match status" value="1"/>
</dbReference>
<sequence>MRYPLANSSWDHEEIAAIQTVVDSGMFTMGARVAEFERAFADYTGSRHCVMVNSGSSANLLMVAALRYRKQGALEPGAEVIVPAVSWSTTYYPLYQYGLKLRFVDVDRDTLNYDLGKLARAVGPQTRAIMIVNLLGNPNDFAEIARIVGDRDIALIEDNCESMGATFEGRQTGTFGVMGSFSAFFSHHISTMEGGMVVTDDEELYHILLALRAHGWTRNLPKFNHVSTPKSDDPFTESFRFILPGYNLRPLEMSGAIGLAQLRKLPNLVAERRRNAERFLELVRDYPFLRPQREIGESSWFGFSMIVESDAPVSRADLIAAFTRAGIDVRPIVAGNFAKNEVLRWFDYTISDNLPNAERIDEAGFFIGNHHYPLEEEFTVLRAAIEDAVSSRAPVSA</sequence>
<dbReference type="Gene3D" id="3.40.640.10">
    <property type="entry name" value="Type I PLP-dependent aspartate aminotransferase-like (Major domain)"/>
    <property type="match status" value="1"/>
</dbReference>
<proteinExistence type="inferred from homology"/>